<dbReference type="InterPro" id="IPR005176">
    <property type="entry name" value="PONY_dom"/>
</dbReference>
<dbReference type="InterPro" id="IPR014764">
    <property type="entry name" value="DCN-prot"/>
</dbReference>
<reference evidence="3 4" key="1">
    <citation type="submission" date="2024-01" db="EMBL/GenBank/DDBJ databases">
        <title>Comparative genomics of Cryptococcus and Kwoniella reveals pathogenesis evolution and contrasting modes of karyotype evolution via chromosome fusion or intercentromeric recombination.</title>
        <authorList>
            <person name="Coelho M.A."/>
            <person name="David-Palma M."/>
            <person name="Shea T."/>
            <person name="Bowers K."/>
            <person name="McGinley-Smith S."/>
            <person name="Mohammad A.W."/>
            <person name="Gnirke A."/>
            <person name="Yurkov A.M."/>
            <person name="Nowrousian M."/>
            <person name="Sun S."/>
            <person name="Cuomo C.A."/>
            <person name="Heitman J."/>
        </authorList>
    </citation>
    <scope>NUCLEOTIDE SEQUENCE [LARGE SCALE GENOMIC DNA]</scope>
    <source>
        <strain evidence="3">CBS 11374</strain>
    </source>
</reference>
<accession>A0ABZ1CU25</accession>
<dbReference type="PANTHER" id="PTHR12281:SF31">
    <property type="entry name" value="DCN1-LIKE PROTEIN 3"/>
    <property type="match status" value="1"/>
</dbReference>
<dbReference type="Pfam" id="PF03556">
    <property type="entry name" value="Cullin_binding"/>
    <property type="match status" value="1"/>
</dbReference>
<dbReference type="RefSeq" id="XP_062789901.1">
    <property type="nucleotide sequence ID" value="XM_062933850.1"/>
</dbReference>
<dbReference type="EMBL" id="CP141882">
    <property type="protein sequence ID" value="WRT65161.1"/>
    <property type="molecule type" value="Genomic_DNA"/>
</dbReference>
<evidence type="ECO:0000256" key="1">
    <source>
        <dbReference type="RuleBase" id="RU410713"/>
    </source>
</evidence>
<dbReference type="PANTHER" id="PTHR12281">
    <property type="entry name" value="RP42 RELATED"/>
    <property type="match status" value="1"/>
</dbReference>
<organism evidence="3 4">
    <name type="scientific">Kwoniella shivajii</name>
    <dbReference type="NCBI Taxonomy" id="564305"/>
    <lineage>
        <taxon>Eukaryota</taxon>
        <taxon>Fungi</taxon>
        <taxon>Dikarya</taxon>
        <taxon>Basidiomycota</taxon>
        <taxon>Agaricomycotina</taxon>
        <taxon>Tremellomycetes</taxon>
        <taxon>Tremellales</taxon>
        <taxon>Cryptococcaceae</taxon>
        <taxon>Kwoniella</taxon>
    </lineage>
</organism>
<dbReference type="Gene3D" id="1.10.238.10">
    <property type="entry name" value="EF-hand"/>
    <property type="match status" value="1"/>
</dbReference>
<keyword evidence="4" id="KW-1185">Reference proteome</keyword>
<dbReference type="Proteomes" id="UP001329825">
    <property type="component" value="Chromosome 2"/>
</dbReference>
<feature type="domain" description="DCUN1" evidence="2">
    <location>
        <begin position="62"/>
        <end position="275"/>
    </location>
</feature>
<gene>
    <name evidence="3" type="ORF">IL334_002104</name>
</gene>
<evidence type="ECO:0000259" key="2">
    <source>
        <dbReference type="PROSITE" id="PS51229"/>
    </source>
</evidence>
<sequence length="281" mass="31243">MPLPGSKSREASIIADFKSISGASEKDASRFVKKYKTLEASLDAYFNDPSSINGGTSTPSKGQEKKLGEIWEKYKDPSDSKLVKIDGTLAICEEIGVDPSSDSVLFCLAADLGSKVTGEWEKEPFVKGIASYPGNIDSLSSLRGYLPNLRKKLNSDPEYFKKVYMHTFTLAKGQDFGARTLQLDTALDLWSLFIPPALSSSPSALSRTSDNTPPQFTETEFALWLEFMKKKGKAVSKDTWSLLVDFIRSIDKEFKEYDDEGAWPSTIDDYVDYVRTNRSSN</sequence>
<evidence type="ECO:0000313" key="3">
    <source>
        <dbReference type="EMBL" id="WRT65161.1"/>
    </source>
</evidence>
<name>A0ABZ1CU25_9TREE</name>
<dbReference type="PROSITE" id="PS51229">
    <property type="entry name" value="DCUN1"/>
    <property type="match status" value="1"/>
</dbReference>
<dbReference type="InterPro" id="IPR042460">
    <property type="entry name" value="DCN1-like_PONY"/>
</dbReference>
<protein>
    <recommendedName>
        <fullName evidence="1">Defective in cullin neddylation protein</fullName>
    </recommendedName>
</protein>
<dbReference type="Gene3D" id="1.10.238.200">
    <property type="entry name" value="Cullin, PONY binding domain"/>
    <property type="match status" value="1"/>
</dbReference>
<comment type="function">
    <text evidence="1">Neddylation of cullins play an essential role in the regulation of SCF-type complexes activity.</text>
</comment>
<proteinExistence type="predicted"/>
<evidence type="ECO:0000313" key="4">
    <source>
        <dbReference type="Proteomes" id="UP001329825"/>
    </source>
</evidence>
<dbReference type="GeneID" id="87954235"/>